<evidence type="ECO:0000256" key="10">
    <source>
        <dbReference type="ARBA" id="ARBA00023004"/>
    </source>
</evidence>
<gene>
    <name evidence="13" type="ORF">BD310DRAFT_950693</name>
</gene>
<dbReference type="GO" id="GO:0016705">
    <property type="term" value="F:oxidoreductase activity, acting on paired donors, with incorporation or reduction of molecular oxygen"/>
    <property type="evidence" value="ECO:0007669"/>
    <property type="project" value="InterPro"/>
</dbReference>
<organism evidence="13 14">
    <name type="scientific">Dichomitus squalens</name>
    <dbReference type="NCBI Taxonomy" id="114155"/>
    <lineage>
        <taxon>Eukaryota</taxon>
        <taxon>Fungi</taxon>
        <taxon>Dikarya</taxon>
        <taxon>Basidiomycota</taxon>
        <taxon>Agaricomycotina</taxon>
        <taxon>Agaricomycetes</taxon>
        <taxon>Polyporales</taxon>
        <taxon>Polyporaceae</taxon>
        <taxon>Dichomitus</taxon>
    </lineage>
</organism>
<evidence type="ECO:0000313" key="13">
    <source>
        <dbReference type="EMBL" id="TBU55576.1"/>
    </source>
</evidence>
<reference evidence="13 14" key="1">
    <citation type="submission" date="2019-01" db="EMBL/GenBank/DDBJ databases">
        <title>Draft genome sequences of three monokaryotic isolates of the white-rot basidiomycete fungus Dichomitus squalens.</title>
        <authorList>
            <consortium name="DOE Joint Genome Institute"/>
            <person name="Lopez S.C."/>
            <person name="Andreopoulos B."/>
            <person name="Pangilinan J."/>
            <person name="Lipzen A."/>
            <person name="Riley R."/>
            <person name="Ahrendt S."/>
            <person name="Ng V."/>
            <person name="Barry K."/>
            <person name="Daum C."/>
            <person name="Grigoriev I.V."/>
            <person name="Hilden K.S."/>
            <person name="Makela M.R."/>
            <person name="de Vries R.P."/>
        </authorList>
    </citation>
    <scope>NUCLEOTIDE SEQUENCE [LARGE SCALE GENOMIC DNA]</scope>
    <source>
        <strain evidence="13 14">CBS 464.89</strain>
    </source>
</reference>
<evidence type="ECO:0000256" key="3">
    <source>
        <dbReference type="ARBA" id="ARBA00005179"/>
    </source>
</evidence>
<evidence type="ECO:0000313" key="14">
    <source>
        <dbReference type="Proteomes" id="UP000292082"/>
    </source>
</evidence>
<keyword evidence="14" id="KW-1185">Reference proteome</keyword>
<dbReference type="EMBL" id="ML145166">
    <property type="protein sequence ID" value="TBU55576.1"/>
    <property type="molecule type" value="Genomic_DNA"/>
</dbReference>
<keyword evidence="11" id="KW-0503">Monooxygenase</keyword>
<dbReference type="AlphaFoldDB" id="A0A4Q9PN14"/>
<dbReference type="GO" id="GO:0016020">
    <property type="term" value="C:membrane"/>
    <property type="evidence" value="ECO:0007669"/>
    <property type="project" value="UniProtKB-SubCell"/>
</dbReference>
<dbReference type="GO" id="GO:0020037">
    <property type="term" value="F:heme binding"/>
    <property type="evidence" value="ECO:0007669"/>
    <property type="project" value="InterPro"/>
</dbReference>
<keyword evidence="8" id="KW-1133">Transmembrane helix</keyword>
<evidence type="ECO:0000256" key="11">
    <source>
        <dbReference type="ARBA" id="ARBA00023033"/>
    </source>
</evidence>
<dbReference type="PANTHER" id="PTHR46300:SF7">
    <property type="entry name" value="P450, PUTATIVE (EUROFUNG)-RELATED"/>
    <property type="match status" value="1"/>
</dbReference>
<evidence type="ECO:0000256" key="7">
    <source>
        <dbReference type="ARBA" id="ARBA00022723"/>
    </source>
</evidence>
<dbReference type="CDD" id="cd11065">
    <property type="entry name" value="CYP64-like"/>
    <property type="match status" value="1"/>
</dbReference>
<dbReference type="InterPro" id="IPR050364">
    <property type="entry name" value="Cytochrome_P450_fung"/>
</dbReference>
<dbReference type="InterPro" id="IPR002401">
    <property type="entry name" value="Cyt_P450_E_grp-I"/>
</dbReference>
<evidence type="ECO:0000256" key="5">
    <source>
        <dbReference type="ARBA" id="ARBA00022617"/>
    </source>
</evidence>
<sequence length="445" mass="49732">MACSPALLDAAAIVVALLILNRLFGNKPARAGPLPPGPKGLPLIGNLLYMPASHEWQTFAQWGQRWGGIVSVTILGQPYVILNSEKHAKEMLEKKSSIYSSRPVIAFGSELVGWKRILVLQPYGNTFREHRRMIFQLIGSKKNMARFVPLVDAKTRDFITEVYREPESLLKHIRKYVDPLGSFHVHWRYHPDDVLRIPDKDEGDPLVELVNRALEQFAICTAPGAFLANIFPALVHIPAWFPGAGFKKTAAAWRATLEQMCEDPYNLVKQQIAAGTNVPSFTSKNLEGDITPERELIVKDAASSLYAGGADTTVSAINSFFLAMTLHPEIQAKAHAEIEAAIGNDRLPTAEDRKNLPYVNAVFLETLRWNNVAPLGIPHRLIEDDVHDGYYLLKGTTVITNLWQMLHDPETYPDPGSFNPDRFLSYPGHEPELDPRTIAFGFGRR</sequence>
<comment type="cofactor">
    <cofactor evidence="1">
        <name>heme</name>
        <dbReference type="ChEBI" id="CHEBI:30413"/>
    </cofactor>
</comment>
<evidence type="ECO:0000256" key="9">
    <source>
        <dbReference type="ARBA" id="ARBA00023002"/>
    </source>
</evidence>
<evidence type="ECO:0000256" key="4">
    <source>
        <dbReference type="ARBA" id="ARBA00010617"/>
    </source>
</evidence>
<dbReference type="PANTHER" id="PTHR46300">
    <property type="entry name" value="P450, PUTATIVE (EUROFUNG)-RELATED-RELATED"/>
    <property type="match status" value="1"/>
</dbReference>
<dbReference type="InterPro" id="IPR001128">
    <property type="entry name" value="Cyt_P450"/>
</dbReference>
<dbReference type="OMA" id="RICVHEM"/>
<dbReference type="SUPFAM" id="SSF48264">
    <property type="entry name" value="Cytochrome P450"/>
    <property type="match status" value="1"/>
</dbReference>
<keyword evidence="9" id="KW-0560">Oxidoreductase</keyword>
<keyword evidence="6" id="KW-0812">Transmembrane</keyword>
<evidence type="ECO:0000256" key="8">
    <source>
        <dbReference type="ARBA" id="ARBA00022989"/>
    </source>
</evidence>
<evidence type="ECO:0000256" key="12">
    <source>
        <dbReference type="ARBA" id="ARBA00023136"/>
    </source>
</evidence>
<proteinExistence type="inferred from homology"/>
<keyword evidence="12" id="KW-0472">Membrane</keyword>
<keyword evidence="7" id="KW-0479">Metal-binding</keyword>
<protein>
    <submittedName>
        <fullName evidence="13">Cytochrome P450</fullName>
    </submittedName>
</protein>
<dbReference type="GO" id="GO:0005506">
    <property type="term" value="F:iron ion binding"/>
    <property type="evidence" value="ECO:0007669"/>
    <property type="project" value="InterPro"/>
</dbReference>
<dbReference type="Proteomes" id="UP000292082">
    <property type="component" value="Unassembled WGS sequence"/>
</dbReference>
<dbReference type="InterPro" id="IPR036396">
    <property type="entry name" value="Cyt_P450_sf"/>
</dbReference>
<evidence type="ECO:0000256" key="1">
    <source>
        <dbReference type="ARBA" id="ARBA00001971"/>
    </source>
</evidence>
<evidence type="ECO:0000256" key="6">
    <source>
        <dbReference type="ARBA" id="ARBA00022692"/>
    </source>
</evidence>
<keyword evidence="10" id="KW-0408">Iron</keyword>
<dbReference type="PRINTS" id="PR00463">
    <property type="entry name" value="EP450I"/>
</dbReference>
<evidence type="ECO:0000256" key="2">
    <source>
        <dbReference type="ARBA" id="ARBA00004167"/>
    </source>
</evidence>
<accession>A0A4Q9PN14</accession>
<name>A0A4Q9PN14_9APHY</name>
<comment type="pathway">
    <text evidence="3">Secondary metabolite biosynthesis.</text>
</comment>
<dbReference type="Gene3D" id="1.10.630.10">
    <property type="entry name" value="Cytochrome P450"/>
    <property type="match status" value="1"/>
</dbReference>
<keyword evidence="5" id="KW-0349">Heme</keyword>
<comment type="similarity">
    <text evidence="4">Belongs to the cytochrome P450 family.</text>
</comment>
<comment type="subcellular location">
    <subcellularLocation>
        <location evidence="2">Membrane</location>
        <topology evidence="2">Single-pass membrane protein</topology>
    </subcellularLocation>
</comment>
<dbReference type="Pfam" id="PF00067">
    <property type="entry name" value="p450"/>
    <property type="match status" value="2"/>
</dbReference>
<dbReference type="GO" id="GO:0004497">
    <property type="term" value="F:monooxygenase activity"/>
    <property type="evidence" value="ECO:0007669"/>
    <property type="project" value="UniProtKB-KW"/>
</dbReference>